<dbReference type="EnsemblPlants" id="Solyc04g063430.2.1">
    <property type="protein sequence ID" value="Solyc04g063430.2.1"/>
    <property type="gene ID" value="Solyc04g063430.2"/>
</dbReference>
<dbReference type="InterPro" id="IPR036047">
    <property type="entry name" value="F-box-like_dom_sf"/>
</dbReference>
<dbReference type="PANTHER" id="PTHR31672:SF13">
    <property type="entry name" value="F-BOX PROTEIN CPR30-LIKE"/>
    <property type="match status" value="1"/>
</dbReference>
<organism evidence="2">
    <name type="scientific">Solanum lycopersicum</name>
    <name type="common">Tomato</name>
    <name type="synonym">Lycopersicon esculentum</name>
    <dbReference type="NCBI Taxonomy" id="4081"/>
    <lineage>
        <taxon>Eukaryota</taxon>
        <taxon>Viridiplantae</taxon>
        <taxon>Streptophyta</taxon>
        <taxon>Embryophyta</taxon>
        <taxon>Tracheophyta</taxon>
        <taxon>Spermatophyta</taxon>
        <taxon>Magnoliopsida</taxon>
        <taxon>eudicotyledons</taxon>
        <taxon>Gunneridae</taxon>
        <taxon>Pentapetalae</taxon>
        <taxon>asterids</taxon>
        <taxon>lamiids</taxon>
        <taxon>Solanales</taxon>
        <taxon>Solanaceae</taxon>
        <taxon>Solanoideae</taxon>
        <taxon>Solaneae</taxon>
        <taxon>Solanum</taxon>
        <taxon>Solanum subgen. Lycopersicon</taxon>
    </lineage>
</organism>
<dbReference type="InterPro" id="IPR050796">
    <property type="entry name" value="SCF_F-box_component"/>
</dbReference>
<feature type="domain" description="F-box" evidence="1">
    <location>
        <begin position="7"/>
        <end position="47"/>
    </location>
</feature>
<dbReference type="InterPro" id="IPR001810">
    <property type="entry name" value="F-box_dom"/>
</dbReference>
<evidence type="ECO:0000259" key="1">
    <source>
        <dbReference type="SMART" id="SM00256"/>
    </source>
</evidence>
<dbReference type="SMART" id="SM00256">
    <property type="entry name" value="FBOX"/>
    <property type="match status" value="1"/>
</dbReference>
<evidence type="ECO:0000313" key="3">
    <source>
        <dbReference type="Proteomes" id="UP000004994"/>
    </source>
</evidence>
<accession>A0A3Q7G6Y4</accession>
<dbReference type="AlphaFoldDB" id="A0A3Q7G6Y4"/>
<reference evidence="2" key="1">
    <citation type="journal article" date="2012" name="Nature">
        <title>The tomato genome sequence provides insights into fleshy fruit evolution.</title>
        <authorList>
            <consortium name="Tomato Genome Consortium"/>
        </authorList>
    </citation>
    <scope>NUCLEOTIDE SEQUENCE [LARGE SCALE GENOMIC DNA]</scope>
    <source>
        <strain evidence="2">cv. Heinz 1706</strain>
    </source>
</reference>
<dbReference type="SUPFAM" id="SSF81383">
    <property type="entry name" value="F-box domain"/>
    <property type="match status" value="1"/>
</dbReference>
<dbReference type="Proteomes" id="UP000004994">
    <property type="component" value="Chromosome 4"/>
</dbReference>
<dbReference type="PaxDb" id="4081-Solyc04g063430.1.1"/>
<evidence type="ECO:0000313" key="2">
    <source>
        <dbReference type="EnsemblPlants" id="Solyc04g063430.2.1"/>
    </source>
</evidence>
<protein>
    <recommendedName>
        <fullName evidence="1">F-box domain-containing protein</fullName>
    </recommendedName>
</protein>
<reference evidence="2" key="2">
    <citation type="submission" date="2019-01" db="UniProtKB">
        <authorList>
            <consortium name="EnsemblPlants"/>
        </authorList>
    </citation>
    <scope>IDENTIFICATION</scope>
    <source>
        <strain evidence="2">cv. Heinz 1706</strain>
    </source>
</reference>
<dbReference type="Gene3D" id="1.20.1280.50">
    <property type="match status" value="1"/>
</dbReference>
<sequence length="168" mass="19254">MDGGRPIPEDVVVDILLRLPVESLLRFKCVHKSWRALIKKIAPGVTPEQKTLLQLPRVADFSCVAGPVDDLFLVQKLFYGEDVCLGLWNPATREFRSLSPAPFEIESFFSHHNQQYGLGFDLLTLDYKVVWLRGLWDDLGLGDYNRVYVCVYSLCNNSWKHLTLEFPP</sequence>
<dbReference type="Gramene" id="Solyc04g063430.2.1">
    <property type="protein sequence ID" value="Solyc04g063430.2.1"/>
    <property type="gene ID" value="Solyc04g063430.2"/>
</dbReference>
<dbReference type="CDD" id="cd22157">
    <property type="entry name" value="F-box_AtFBW1-like"/>
    <property type="match status" value="1"/>
</dbReference>
<dbReference type="InParanoid" id="A0A3Q7G6Y4"/>
<proteinExistence type="predicted"/>
<dbReference type="Pfam" id="PF00646">
    <property type="entry name" value="F-box"/>
    <property type="match status" value="1"/>
</dbReference>
<dbReference type="OMA" id="SWRALIK"/>
<name>A0A3Q7G6Y4_SOLLC</name>
<dbReference type="FunCoup" id="A0A3Q7G6Y4">
    <property type="interactions" value="42"/>
</dbReference>
<keyword evidence="3" id="KW-1185">Reference proteome</keyword>
<dbReference type="PANTHER" id="PTHR31672">
    <property type="entry name" value="BNACNNG10540D PROTEIN"/>
    <property type="match status" value="1"/>
</dbReference>